<comment type="caution">
    <text evidence="2">The sequence shown here is derived from an EMBL/GenBank/DDBJ whole genome shotgun (WGS) entry which is preliminary data.</text>
</comment>
<dbReference type="CDD" id="cd24032">
    <property type="entry name" value="ASKHA_NBD_TsaB"/>
    <property type="match status" value="1"/>
</dbReference>
<dbReference type="EMBL" id="LGKO01000005">
    <property type="protein sequence ID" value="KPL82843.1"/>
    <property type="molecule type" value="Genomic_DNA"/>
</dbReference>
<dbReference type="GO" id="GO:0005829">
    <property type="term" value="C:cytosol"/>
    <property type="evidence" value="ECO:0007669"/>
    <property type="project" value="TreeGrafter"/>
</dbReference>
<dbReference type="InterPro" id="IPR022496">
    <property type="entry name" value="T6A_TsaB"/>
</dbReference>
<evidence type="ECO:0000259" key="1">
    <source>
        <dbReference type="Pfam" id="PF00814"/>
    </source>
</evidence>
<protein>
    <recommendedName>
        <fullName evidence="1">Gcp-like domain-containing protein</fullName>
    </recommendedName>
</protein>
<proteinExistence type="predicted"/>
<dbReference type="PANTHER" id="PTHR11735:SF11">
    <property type="entry name" value="TRNA THREONYLCARBAMOYLADENOSINE BIOSYNTHESIS PROTEIN TSAB"/>
    <property type="match status" value="1"/>
</dbReference>
<dbReference type="Gene3D" id="3.30.420.40">
    <property type="match status" value="2"/>
</dbReference>
<dbReference type="RefSeq" id="WP_054522404.1">
    <property type="nucleotide sequence ID" value="NZ_LGKO01000005.1"/>
</dbReference>
<accession>A0A0P6XH52</accession>
<gene>
    <name evidence="2" type="ORF">SE15_12405</name>
</gene>
<organism evidence="2 3">
    <name type="scientific">Thermanaerothrix daxensis</name>
    <dbReference type="NCBI Taxonomy" id="869279"/>
    <lineage>
        <taxon>Bacteria</taxon>
        <taxon>Bacillati</taxon>
        <taxon>Chloroflexota</taxon>
        <taxon>Anaerolineae</taxon>
        <taxon>Anaerolineales</taxon>
        <taxon>Anaerolineaceae</taxon>
        <taxon>Thermanaerothrix</taxon>
    </lineage>
</organism>
<sequence>MLLAVDTSTQWIGLALYDGSAVLAEHAWLTQGHHTVELAPAIEWMLTRTRVSIKQLKALGVALGPGSFTSLRIGLAVVKGIALAEKLPVVGVPTLDVLVYGLPPDERRLIAVLQAGRGRLAVEDYSYRAGAWQAENHLRVVGLKELLETIQEPVMICGELSAQDRQQLARQRHITLLPPAHCLRHPAFLAELAWKRWKAGAVDDVNSLAPLYLHQAEGISA</sequence>
<dbReference type="GO" id="GO:0002949">
    <property type="term" value="P:tRNA threonylcarbamoyladenosine modification"/>
    <property type="evidence" value="ECO:0007669"/>
    <property type="project" value="InterPro"/>
</dbReference>
<dbReference type="Pfam" id="PF00814">
    <property type="entry name" value="TsaD"/>
    <property type="match status" value="1"/>
</dbReference>
<dbReference type="InterPro" id="IPR000905">
    <property type="entry name" value="Gcp-like_dom"/>
</dbReference>
<dbReference type="Proteomes" id="UP000050544">
    <property type="component" value="Unassembled WGS sequence"/>
</dbReference>
<feature type="domain" description="Gcp-like" evidence="1">
    <location>
        <begin position="30"/>
        <end position="126"/>
    </location>
</feature>
<dbReference type="AlphaFoldDB" id="A0A0P6XH52"/>
<evidence type="ECO:0000313" key="2">
    <source>
        <dbReference type="EMBL" id="KPL82843.1"/>
    </source>
</evidence>
<dbReference type="NCBIfam" id="TIGR03725">
    <property type="entry name" value="T6A_YeaZ"/>
    <property type="match status" value="1"/>
</dbReference>
<dbReference type="OrthoDB" id="9784166at2"/>
<dbReference type="SUPFAM" id="SSF53067">
    <property type="entry name" value="Actin-like ATPase domain"/>
    <property type="match status" value="2"/>
</dbReference>
<dbReference type="PATRIC" id="fig|869279.4.peg.2105"/>
<name>A0A0P6XH52_9CHLR</name>
<reference evidence="2 3" key="1">
    <citation type="submission" date="2015-07" db="EMBL/GenBank/DDBJ databases">
        <title>Whole genome sequence of Thermanaerothrix daxensis DSM 23592.</title>
        <authorList>
            <person name="Hemp J."/>
            <person name="Ward L.M."/>
            <person name="Pace L.A."/>
            <person name="Fischer W.W."/>
        </authorList>
    </citation>
    <scope>NUCLEOTIDE SEQUENCE [LARGE SCALE GENOMIC DNA]</scope>
    <source>
        <strain evidence="2 3">GNS-1</strain>
    </source>
</reference>
<dbReference type="InterPro" id="IPR043129">
    <property type="entry name" value="ATPase_NBD"/>
</dbReference>
<dbReference type="STRING" id="869279.SE15_12405"/>
<dbReference type="PANTHER" id="PTHR11735">
    <property type="entry name" value="TRNA N6-ADENOSINE THREONYLCARBAMOYLTRANSFERASE"/>
    <property type="match status" value="1"/>
</dbReference>
<keyword evidence="3" id="KW-1185">Reference proteome</keyword>
<evidence type="ECO:0000313" key="3">
    <source>
        <dbReference type="Proteomes" id="UP000050544"/>
    </source>
</evidence>